<dbReference type="WBParaSite" id="JU765_v2.g11950.t5">
    <property type="protein sequence ID" value="JU765_v2.g11950.t5"/>
    <property type="gene ID" value="JU765_v2.g11950"/>
</dbReference>
<evidence type="ECO:0000313" key="1">
    <source>
        <dbReference type="Proteomes" id="UP000887576"/>
    </source>
</evidence>
<accession>A0AC34Q1F1</accession>
<evidence type="ECO:0000313" key="2">
    <source>
        <dbReference type="WBParaSite" id="JU765_v2.g11950.t5"/>
    </source>
</evidence>
<reference evidence="2" key="1">
    <citation type="submission" date="2022-11" db="UniProtKB">
        <authorList>
            <consortium name="WormBaseParasite"/>
        </authorList>
    </citation>
    <scope>IDENTIFICATION</scope>
</reference>
<proteinExistence type="predicted"/>
<organism evidence="1 2">
    <name type="scientific">Panagrolaimus sp. JU765</name>
    <dbReference type="NCBI Taxonomy" id="591449"/>
    <lineage>
        <taxon>Eukaryota</taxon>
        <taxon>Metazoa</taxon>
        <taxon>Ecdysozoa</taxon>
        <taxon>Nematoda</taxon>
        <taxon>Chromadorea</taxon>
        <taxon>Rhabditida</taxon>
        <taxon>Tylenchina</taxon>
        <taxon>Panagrolaimomorpha</taxon>
        <taxon>Panagrolaimoidea</taxon>
        <taxon>Panagrolaimidae</taxon>
        <taxon>Panagrolaimus</taxon>
    </lineage>
</organism>
<protein>
    <submittedName>
        <fullName evidence="2">Protein tyrosine phosphatase</fullName>
    </submittedName>
</protein>
<dbReference type="Proteomes" id="UP000887576">
    <property type="component" value="Unplaced"/>
</dbReference>
<name>A0AC34Q1F1_9BILA</name>
<sequence>MKIQEEKAMQAAPVAPIDASKFVAYVTERRKKRILFKGEYLMVLRSIDPLKCQCNVASSMAERNQYSDTLPYDHARVVLSRKPNDENSHYINASYVSSWLREKAYVVTQSVKSKAACAEFWRMVWELRSNTIVMLTKVFDFMRVMCIQYWPITTFRFGEIEVETLETKTYAHFVIRTLKLRHANDPNGEERIVRHFHFTEWELNSFPYISAFIELRRRVRQWTDKNITNAPIVVHCSNGAGRSGAFLALDSNLELLKKTGQIDVFEYAKTMVNARPNLIDSVDQYIFIYDVLAEAVLCNIQPIAMHELKERSSMYRAKKDREKMELQDSHENKLLMMLTPMLKIGDCAGGHRMENRSKNRDVMVVPPDHARPYLQTLHGESKDYTYINAVEVDGFTRKSEYIVTEWPKQQTIDSFWTLIFDHSAHTVINLTNDPKSKVYPHFIHTKGKQNYGPFVVEVLNYQHAHTVINLTNDPKSKVYPHFIHTKGKQNYGPFVVEVLNYQQYPAMTSTMVKIQKRVGFSLSLRQICRLKTALCFF</sequence>